<dbReference type="PANTHER" id="PTHR46890">
    <property type="entry name" value="NON-LTR RETROLELEMENT REVERSE TRANSCRIPTASE-LIKE PROTEIN-RELATED"/>
    <property type="match status" value="1"/>
</dbReference>
<evidence type="ECO:0000313" key="1">
    <source>
        <dbReference type="EMBL" id="RVX01630.1"/>
    </source>
</evidence>
<dbReference type="EMBL" id="QGNW01000074">
    <property type="protein sequence ID" value="RVX01630.1"/>
    <property type="molecule type" value="Genomic_DNA"/>
</dbReference>
<dbReference type="AlphaFoldDB" id="A0A438IY64"/>
<dbReference type="PANTHER" id="PTHR46890:SF1">
    <property type="entry name" value="REVERSE TRANSCRIPTASE DOMAIN-CONTAINING PROTEIN"/>
    <property type="match status" value="1"/>
</dbReference>
<accession>A0A438IY64</accession>
<sequence>MLSKGWIAEEDLVGGKGSEEVEGAPGRVSLADCLMEEASKYSIFWPSFVCSWGGGGEGGTRLFLFSFLWVEALIEVEKGHDAVVNLKENERELSVNPLKVLLAEERDFEKGDGGSSPIRDGRIEEEGGDVESWRYNCLAKFCHCLGMPTEGFEGEILKVLNRMKERRERFERGIEVNRSVLDEASNPFVEFGGDGGGQIFSLLSFQNCGDGFCWIFTGVRFNMIKFPSEHSRGGRLSSAMRRFSEVIEDLELRDLPLQGGCSLGVEALMIREGPRHLDLKTRGFKEVLRKWWEGIRVSKVETKKQSAWNLVDFWDKEENAHSLTMEEEEARKEARETYKKWVLLEEASWRQKSREIWLKEEDKNTRWFTEEIEIKEEVSRAFQGLLSDPDGWKPNIDGLNFERLDVEGLEKPFSKEEVEVMNFFRQFHESGSFVRSLNATFLVSIPKKGEAEDLKDFRLISLVGGLYKWLTKVLANRLKVVLAKLISTSQNAFVEGWQIMDAVLIANEAIDSILKSN</sequence>
<evidence type="ECO:0000313" key="2">
    <source>
        <dbReference type="Proteomes" id="UP000288805"/>
    </source>
</evidence>
<evidence type="ECO:0008006" key="3">
    <source>
        <dbReference type="Google" id="ProtNLM"/>
    </source>
</evidence>
<proteinExistence type="predicted"/>
<gene>
    <name evidence="1" type="ORF">CK203_024423</name>
</gene>
<name>A0A438IY64_VITVI</name>
<reference evidence="1 2" key="1">
    <citation type="journal article" date="2018" name="PLoS Genet.">
        <title>Population sequencing reveals clonal diversity and ancestral inbreeding in the grapevine cultivar Chardonnay.</title>
        <authorList>
            <person name="Roach M.J."/>
            <person name="Johnson D.L."/>
            <person name="Bohlmann J."/>
            <person name="van Vuuren H.J."/>
            <person name="Jones S.J."/>
            <person name="Pretorius I.S."/>
            <person name="Schmidt S.A."/>
            <person name="Borneman A.R."/>
        </authorList>
    </citation>
    <scope>NUCLEOTIDE SEQUENCE [LARGE SCALE GENOMIC DNA]</scope>
    <source>
        <strain evidence="2">cv. Chardonnay</strain>
        <tissue evidence="1">Leaf</tissue>
    </source>
</reference>
<dbReference type="Proteomes" id="UP000288805">
    <property type="component" value="Unassembled WGS sequence"/>
</dbReference>
<comment type="caution">
    <text evidence="1">The sequence shown here is derived from an EMBL/GenBank/DDBJ whole genome shotgun (WGS) entry which is preliminary data.</text>
</comment>
<organism evidence="1 2">
    <name type="scientific">Vitis vinifera</name>
    <name type="common">Grape</name>
    <dbReference type="NCBI Taxonomy" id="29760"/>
    <lineage>
        <taxon>Eukaryota</taxon>
        <taxon>Viridiplantae</taxon>
        <taxon>Streptophyta</taxon>
        <taxon>Embryophyta</taxon>
        <taxon>Tracheophyta</taxon>
        <taxon>Spermatophyta</taxon>
        <taxon>Magnoliopsida</taxon>
        <taxon>eudicotyledons</taxon>
        <taxon>Gunneridae</taxon>
        <taxon>Pentapetalae</taxon>
        <taxon>rosids</taxon>
        <taxon>Vitales</taxon>
        <taxon>Vitaceae</taxon>
        <taxon>Viteae</taxon>
        <taxon>Vitis</taxon>
    </lineage>
</organism>
<dbReference type="InterPro" id="IPR052343">
    <property type="entry name" value="Retrotransposon-Effector_Assoc"/>
</dbReference>
<protein>
    <recommendedName>
        <fullName evidence="3">Reverse transcriptase domain-containing protein</fullName>
    </recommendedName>
</protein>